<evidence type="ECO:0000259" key="7">
    <source>
        <dbReference type="Pfam" id="PF20519"/>
    </source>
</evidence>
<dbReference type="GO" id="GO:0050982">
    <property type="term" value="P:detection of mechanical stimulus"/>
    <property type="evidence" value="ECO:0007669"/>
    <property type="project" value="TreeGrafter"/>
</dbReference>
<feature type="domain" description="Polycystin" evidence="7">
    <location>
        <begin position="250"/>
        <end position="351"/>
    </location>
</feature>
<dbReference type="InterPro" id="IPR051223">
    <property type="entry name" value="Polycystin"/>
</dbReference>
<evidence type="ECO:0000313" key="9">
    <source>
        <dbReference type="Proteomes" id="UP001381693"/>
    </source>
</evidence>
<keyword evidence="3 6" id="KW-0812">Transmembrane</keyword>
<organism evidence="8 9">
    <name type="scientific">Halocaridina rubra</name>
    <name type="common">Hawaiian red shrimp</name>
    <dbReference type="NCBI Taxonomy" id="373956"/>
    <lineage>
        <taxon>Eukaryota</taxon>
        <taxon>Metazoa</taxon>
        <taxon>Ecdysozoa</taxon>
        <taxon>Arthropoda</taxon>
        <taxon>Crustacea</taxon>
        <taxon>Multicrustacea</taxon>
        <taxon>Malacostraca</taxon>
        <taxon>Eumalacostraca</taxon>
        <taxon>Eucarida</taxon>
        <taxon>Decapoda</taxon>
        <taxon>Pleocyemata</taxon>
        <taxon>Caridea</taxon>
        <taxon>Atyoidea</taxon>
        <taxon>Atyidae</taxon>
        <taxon>Halocaridina</taxon>
    </lineage>
</organism>
<feature type="transmembrane region" description="Helical" evidence="6">
    <location>
        <begin position="110"/>
        <end position="141"/>
    </location>
</feature>
<protein>
    <recommendedName>
        <fullName evidence="7">Polycystin domain-containing protein</fullName>
    </recommendedName>
</protein>
<feature type="transmembrane region" description="Helical" evidence="6">
    <location>
        <begin position="207"/>
        <end position="224"/>
    </location>
</feature>
<name>A0AAN8WZN4_HALRR</name>
<evidence type="ECO:0000256" key="6">
    <source>
        <dbReference type="SAM" id="Phobius"/>
    </source>
</evidence>
<dbReference type="Proteomes" id="UP001381693">
    <property type="component" value="Unassembled WGS sequence"/>
</dbReference>
<keyword evidence="5 6" id="KW-0472">Membrane</keyword>
<gene>
    <name evidence="8" type="ORF">SK128_002080</name>
</gene>
<evidence type="ECO:0000256" key="3">
    <source>
        <dbReference type="ARBA" id="ARBA00022692"/>
    </source>
</evidence>
<sequence length="361" mass="42260">MSNLIAFPPSFLIIFLFRKSRPRVLRRSRIEEAFEKTKEAHGVVDDNEDEDKEPKDPKIVIEKKRKNKKFTLPWWFIFIAWLLVLACIAVSVFFLLMYGIMFGNSKATKWITSLIISFFSSVLFIQPLKIFLLAMIVSAILKSDDLDEDDSDEDEKDPRIDQDEAWLHKGEKAPKTYKQLKIDTETLYMLRKARKKEMEMWAIIKEIFYYAIFLWILLILSYGNRDPNAFYLKKGLEESFLNVNEEGSEYAEIKTTDELWDYLYSGFMINLRADKLYNGKPPYGLRGFLNDWCNRIMGYATIRQIRVRDRSCRVSTHIDEATFECSGYASLLEEDGNSYCLGWVKPTNATKNTPACEVPEY</sequence>
<evidence type="ECO:0000313" key="8">
    <source>
        <dbReference type="EMBL" id="KAK7075316.1"/>
    </source>
</evidence>
<feature type="transmembrane region" description="Helical" evidence="6">
    <location>
        <begin position="74"/>
        <end position="98"/>
    </location>
</feature>
<accession>A0AAN8WZN4</accession>
<dbReference type="AlphaFoldDB" id="A0AAN8WZN4"/>
<proteinExistence type="inferred from homology"/>
<dbReference type="InterPro" id="IPR046791">
    <property type="entry name" value="Polycystin_dom"/>
</dbReference>
<dbReference type="GO" id="GO:0016020">
    <property type="term" value="C:membrane"/>
    <property type="evidence" value="ECO:0007669"/>
    <property type="project" value="UniProtKB-SubCell"/>
</dbReference>
<dbReference type="PANTHER" id="PTHR10877:SF150">
    <property type="entry name" value="REJ DOMAIN-CONTAINING PROTEIN"/>
    <property type="match status" value="1"/>
</dbReference>
<reference evidence="8 9" key="1">
    <citation type="submission" date="2023-11" db="EMBL/GenBank/DDBJ databases">
        <title>Halocaridina rubra genome assembly.</title>
        <authorList>
            <person name="Smith C."/>
        </authorList>
    </citation>
    <scope>NUCLEOTIDE SEQUENCE [LARGE SCALE GENOMIC DNA]</scope>
    <source>
        <strain evidence="8">EP-1</strain>
        <tissue evidence="8">Whole</tissue>
    </source>
</reference>
<dbReference type="Pfam" id="PF20519">
    <property type="entry name" value="Polycystin_dom"/>
    <property type="match status" value="1"/>
</dbReference>
<evidence type="ECO:0000256" key="5">
    <source>
        <dbReference type="ARBA" id="ARBA00023136"/>
    </source>
</evidence>
<comment type="similarity">
    <text evidence="2">Belongs to the polycystin family.</text>
</comment>
<evidence type="ECO:0000256" key="2">
    <source>
        <dbReference type="ARBA" id="ARBA00007200"/>
    </source>
</evidence>
<feature type="non-terminal residue" evidence="8">
    <location>
        <position position="361"/>
    </location>
</feature>
<keyword evidence="9" id="KW-1185">Reference proteome</keyword>
<comment type="caution">
    <text evidence="8">The sequence shown here is derived from an EMBL/GenBank/DDBJ whole genome shotgun (WGS) entry which is preliminary data.</text>
</comment>
<evidence type="ECO:0000256" key="4">
    <source>
        <dbReference type="ARBA" id="ARBA00022989"/>
    </source>
</evidence>
<dbReference type="PANTHER" id="PTHR10877">
    <property type="entry name" value="POLYCYSTIN FAMILY MEMBER"/>
    <property type="match status" value="1"/>
</dbReference>
<dbReference type="EMBL" id="JAXCGZ010011325">
    <property type="protein sequence ID" value="KAK7075316.1"/>
    <property type="molecule type" value="Genomic_DNA"/>
</dbReference>
<dbReference type="GO" id="GO:0005262">
    <property type="term" value="F:calcium channel activity"/>
    <property type="evidence" value="ECO:0007669"/>
    <property type="project" value="TreeGrafter"/>
</dbReference>
<evidence type="ECO:0000256" key="1">
    <source>
        <dbReference type="ARBA" id="ARBA00004141"/>
    </source>
</evidence>
<keyword evidence="4 6" id="KW-1133">Transmembrane helix</keyword>
<comment type="subcellular location">
    <subcellularLocation>
        <location evidence="1">Membrane</location>
        <topology evidence="1">Multi-pass membrane protein</topology>
    </subcellularLocation>
</comment>